<gene>
    <name evidence="2" type="ORF">J2Z28_000802</name>
</gene>
<dbReference type="InterPro" id="IPR000182">
    <property type="entry name" value="GNAT_dom"/>
</dbReference>
<sequence>MLQEAVQYFWKQWGSESSLHFYRDCIERSVDTESDAPRFYVMLDGDRIIGGYALLRSDLNSRQDLFPWFACLHVDPEYRGQNLGGQLQTHALNEVKAKGYAKLYLCTDLTDYYEKITGPILVKDICLMMKRRESMNIRFDEIIFHYFKNTEYTLNFTIEFTGMIYPRRWI</sequence>
<dbReference type="Proteomes" id="UP000810207">
    <property type="component" value="Unassembled WGS sequence"/>
</dbReference>
<evidence type="ECO:0000259" key="1">
    <source>
        <dbReference type="PROSITE" id="PS51186"/>
    </source>
</evidence>
<keyword evidence="3" id="KW-1185">Reference proteome</keyword>
<protein>
    <submittedName>
        <fullName evidence="2">N-acetylglutamate synthase-like GNAT family acetyltransferase</fullName>
    </submittedName>
</protein>
<dbReference type="Gene3D" id="3.40.630.30">
    <property type="match status" value="1"/>
</dbReference>
<feature type="domain" description="N-acetyltransferase" evidence="1">
    <location>
        <begin position="1"/>
        <end position="133"/>
    </location>
</feature>
<name>A0ABS4RMR5_PAEXY</name>
<dbReference type="EMBL" id="JAGIKV010000002">
    <property type="protein sequence ID" value="MBP2244192.1"/>
    <property type="molecule type" value="Genomic_DNA"/>
</dbReference>
<comment type="caution">
    <text evidence="2">The sequence shown here is derived from an EMBL/GenBank/DDBJ whole genome shotgun (WGS) entry which is preliminary data.</text>
</comment>
<dbReference type="InterPro" id="IPR016181">
    <property type="entry name" value="Acyl_CoA_acyltransferase"/>
</dbReference>
<organism evidence="2 3">
    <name type="scientific">Paenibacillus xylanexedens</name>
    <dbReference type="NCBI Taxonomy" id="528191"/>
    <lineage>
        <taxon>Bacteria</taxon>
        <taxon>Bacillati</taxon>
        <taxon>Bacillota</taxon>
        <taxon>Bacilli</taxon>
        <taxon>Bacillales</taxon>
        <taxon>Paenibacillaceae</taxon>
        <taxon>Paenibacillus</taxon>
    </lineage>
</organism>
<evidence type="ECO:0000313" key="2">
    <source>
        <dbReference type="EMBL" id="MBP2244192.1"/>
    </source>
</evidence>
<dbReference type="RefSeq" id="WP_244988079.1">
    <property type="nucleotide sequence ID" value="NZ_CBCSLC010000001.1"/>
</dbReference>
<reference evidence="2 3" key="1">
    <citation type="submission" date="2021-03" db="EMBL/GenBank/DDBJ databases">
        <title>Genomic Encyclopedia of Type Strains, Phase IV (KMG-IV): sequencing the most valuable type-strain genomes for metagenomic binning, comparative biology and taxonomic classification.</title>
        <authorList>
            <person name="Goeker M."/>
        </authorList>
    </citation>
    <scope>NUCLEOTIDE SEQUENCE [LARGE SCALE GENOMIC DNA]</scope>
    <source>
        <strain evidence="2 3">DSM 21292</strain>
    </source>
</reference>
<proteinExistence type="predicted"/>
<dbReference type="SUPFAM" id="SSF55729">
    <property type="entry name" value="Acyl-CoA N-acyltransferases (Nat)"/>
    <property type="match status" value="1"/>
</dbReference>
<evidence type="ECO:0000313" key="3">
    <source>
        <dbReference type="Proteomes" id="UP000810207"/>
    </source>
</evidence>
<dbReference type="PROSITE" id="PS51186">
    <property type="entry name" value="GNAT"/>
    <property type="match status" value="1"/>
</dbReference>
<dbReference type="Pfam" id="PF00583">
    <property type="entry name" value="Acetyltransf_1"/>
    <property type="match status" value="1"/>
</dbReference>
<dbReference type="CDD" id="cd04301">
    <property type="entry name" value="NAT_SF"/>
    <property type="match status" value="1"/>
</dbReference>
<accession>A0ABS4RMR5</accession>